<sequence>MSKNRSGDDGSDEEDAEFRLRRSTAASLQNSTHLGVLTSVTIPVSKLLREKFDDKPAHFSPTDLCFCRSIGYVSEFRKRDSRSKKSDRSN</sequence>
<proteinExistence type="predicted"/>
<dbReference type="EMBL" id="GGEC01088419">
    <property type="protein sequence ID" value="MBX68903.1"/>
    <property type="molecule type" value="Transcribed_RNA"/>
</dbReference>
<evidence type="ECO:0000313" key="1">
    <source>
        <dbReference type="EMBL" id="MBX68903.1"/>
    </source>
</evidence>
<protein>
    <submittedName>
        <fullName evidence="1">Uncharacterized protein</fullName>
    </submittedName>
</protein>
<accession>A0A2P2QPJ3</accession>
<organism evidence="1">
    <name type="scientific">Rhizophora mucronata</name>
    <name type="common">Asiatic mangrove</name>
    <dbReference type="NCBI Taxonomy" id="61149"/>
    <lineage>
        <taxon>Eukaryota</taxon>
        <taxon>Viridiplantae</taxon>
        <taxon>Streptophyta</taxon>
        <taxon>Embryophyta</taxon>
        <taxon>Tracheophyta</taxon>
        <taxon>Spermatophyta</taxon>
        <taxon>Magnoliopsida</taxon>
        <taxon>eudicotyledons</taxon>
        <taxon>Gunneridae</taxon>
        <taxon>Pentapetalae</taxon>
        <taxon>rosids</taxon>
        <taxon>fabids</taxon>
        <taxon>Malpighiales</taxon>
        <taxon>Rhizophoraceae</taxon>
        <taxon>Rhizophora</taxon>
    </lineage>
</organism>
<name>A0A2P2QPJ3_RHIMU</name>
<reference evidence="1" key="1">
    <citation type="submission" date="2018-02" db="EMBL/GenBank/DDBJ databases">
        <title>Rhizophora mucronata_Transcriptome.</title>
        <authorList>
            <person name="Meera S.P."/>
            <person name="Sreeshan A."/>
            <person name="Augustine A."/>
        </authorList>
    </citation>
    <scope>NUCLEOTIDE SEQUENCE</scope>
    <source>
        <tissue evidence="1">Leaf</tissue>
    </source>
</reference>
<dbReference type="AlphaFoldDB" id="A0A2P2QPJ3"/>